<keyword evidence="5" id="KW-0547">Nucleotide-binding</keyword>
<evidence type="ECO:0000256" key="9">
    <source>
        <dbReference type="SAM" id="Phobius"/>
    </source>
</evidence>
<dbReference type="PANTHER" id="PTHR24221">
    <property type="entry name" value="ATP-BINDING CASSETTE SUB-FAMILY B"/>
    <property type="match status" value="1"/>
</dbReference>
<evidence type="ECO:0000256" key="8">
    <source>
        <dbReference type="ARBA" id="ARBA00023136"/>
    </source>
</evidence>
<comment type="subcellular location">
    <subcellularLocation>
        <location evidence="1">Cell membrane</location>
        <topology evidence="1">Multi-pass membrane protein</topology>
    </subcellularLocation>
</comment>
<keyword evidence="4 9" id="KW-0812">Transmembrane</keyword>
<dbReference type="InterPro" id="IPR017871">
    <property type="entry name" value="ABC_transporter-like_CS"/>
</dbReference>
<protein>
    <submittedName>
        <fullName evidence="12">ABC transporter</fullName>
    </submittedName>
</protein>
<feature type="transmembrane region" description="Helical" evidence="9">
    <location>
        <begin position="169"/>
        <end position="187"/>
    </location>
</feature>
<keyword evidence="3" id="KW-0813">Transport</keyword>
<dbReference type="Pfam" id="PF00664">
    <property type="entry name" value="ABC_membrane"/>
    <property type="match status" value="1"/>
</dbReference>
<dbReference type="GO" id="GO:0140359">
    <property type="term" value="F:ABC-type transporter activity"/>
    <property type="evidence" value="ECO:0007669"/>
    <property type="project" value="InterPro"/>
</dbReference>
<keyword evidence="6" id="KW-0067">ATP-binding</keyword>
<dbReference type="RefSeq" id="WP_023788653.1">
    <property type="nucleotide sequence ID" value="NC_022997.1"/>
</dbReference>
<dbReference type="Gene3D" id="3.40.50.300">
    <property type="entry name" value="P-loop containing nucleotide triphosphate hydrolases"/>
    <property type="match status" value="1"/>
</dbReference>
<feature type="transmembrane region" description="Helical" evidence="9">
    <location>
        <begin position="64"/>
        <end position="81"/>
    </location>
</feature>
<evidence type="ECO:0000256" key="2">
    <source>
        <dbReference type="ARBA" id="ARBA00005417"/>
    </source>
</evidence>
<dbReference type="PANTHER" id="PTHR24221:SF654">
    <property type="entry name" value="ATP-BINDING CASSETTE SUB-FAMILY B MEMBER 6"/>
    <property type="match status" value="1"/>
</dbReference>
<dbReference type="AlphaFoldDB" id="V5SIB2"/>
<evidence type="ECO:0000256" key="7">
    <source>
        <dbReference type="ARBA" id="ARBA00022989"/>
    </source>
</evidence>
<dbReference type="PROSITE" id="PS50893">
    <property type="entry name" value="ABC_TRANSPORTER_2"/>
    <property type="match status" value="1"/>
</dbReference>
<evidence type="ECO:0000313" key="12">
    <source>
        <dbReference type="EMBL" id="AHB49684.1"/>
    </source>
</evidence>
<evidence type="ECO:0000256" key="3">
    <source>
        <dbReference type="ARBA" id="ARBA00022448"/>
    </source>
</evidence>
<dbReference type="KEGG" id="hni:W911_16805"/>
<dbReference type="SUPFAM" id="SSF52540">
    <property type="entry name" value="P-loop containing nucleoside triphosphate hydrolases"/>
    <property type="match status" value="1"/>
</dbReference>
<dbReference type="InterPro" id="IPR011527">
    <property type="entry name" value="ABC1_TM_dom"/>
</dbReference>
<dbReference type="FunFam" id="3.40.50.300:FF:000287">
    <property type="entry name" value="Multidrug ABC transporter ATP-binding protein"/>
    <property type="match status" value="1"/>
</dbReference>
<keyword evidence="7 9" id="KW-1133">Transmembrane helix</keyword>
<dbReference type="STRING" id="1029756.W911_16805"/>
<comment type="similarity">
    <text evidence="2">Belongs to the ABC transporter superfamily.</text>
</comment>
<dbReference type="InterPro" id="IPR003439">
    <property type="entry name" value="ABC_transporter-like_ATP-bd"/>
</dbReference>
<dbReference type="PATRIC" id="fig|1029756.8.peg.3500"/>
<evidence type="ECO:0000256" key="5">
    <source>
        <dbReference type="ARBA" id="ARBA00022741"/>
    </source>
</evidence>
<dbReference type="InterPro" id="IPR036640">
    <property type="entry name" value="ABC1_TM_sf"/>
</dbReference>
<dbReference type="GO" id="GO:0016887">
    <property type="term" value="F:ATP hydrolysis activity"/>
    <property type="evidence" value="ECO:0007669"/>
    <property type="project" value="InterPro"/>
</dbReference>
<keyword evidence="13" id="KW-1185">Reference proteome</keyword>
<dbReference type="SMART" id="SM00382">
    <property type="entry name" value="AAA"/>
    <property type="match status" value="1"/>
</dbReference>
<name>V5SIB2_9HYPH</name>
<dbReference type="HOGENOM" id="CLU_000604_84_9_5"/>
<sequence>MAASEGSVGAVFAALLRLMRTYPGLLALSIATGVASAALALAPHLAVAYAVVELLGPVPDWRNILAAGLAAAAAVVLRHALFGVSTASSHIVAFSCLYDLRIAIAERLARVPLGFFDGRSKGQIRSTLLTDIDSLEDGIAHLVPETSAAVVTPVVAFAIMLLIDWRLGILALLPTVLGIALMGRLMAQSETATRRHFALMARLNEAATEMADGLTTVRAFNQDGQAVRRAKSVFRDEVRLSDEWIRAAVVPGTTAQVILSSHLLFVGPAGLLMVAGGLIPFSTLAAFLFVAAGMNDLFAAIQGIAHRVGRQAQILERIEALRRAELLAEPSPGKAISDSSVTFDRVSFSYGTRCVIDDVSFSVAPGKSVALVGPSGSGKSTIAKLVARFHDAASGTVSIGGTRVQDCASDRLHAHIGIVFQDVFLFGGTIAENIRLGRIDATDEEVRAAAKAARADVFIDRLPQGFRTHVGERGYGLSGGERQRISIARAILKNAPILILDEATSFADAENEALVQEAVAEAARGKTLIVIAHRLYTITHVDEIVVLDRGRIAERGSHEALLGLGGLYARMWRAQEKTRHLAHGPREAAQ</sequence>
<evidence type="ECO:0000256" key="4">
    <source>
        <dbReference type="ARBA" id="ARBA00022692"/>
    </source>
</evidence>
<evidence type="ECO:0000256" key="1">
    <source>
        <dbReference type="ARBA" id="ARBA00004651"/>
    </source>
</evidence>
<feature type="domain" description="ABC transmembrane type-1" evidence="11">
    <location>
        <begin position="27"/>
        <end position="310"/>
    </location>
</feature>
<dbReference type="InterPro" id="IPR039421">
    <property type="entry name" value="Type_1_exporter"/>
</dbReference>
<organism evidence="12 13">
    <name type="scientific">Hyphomicrobium nitrativorans NL23</name>
    <dbReference type="NCBI Taxonomy" id="1029756"/>
    <lineage>
        <taxon>Bacteria</taxon>
        <taxon>Pseudomonadati</taxon>
        <taxon>Pseudomonadota</taxon>
        <taxon>Alphaproteobacteria</taxon>
        <taxon>Hyphomicrobiales</taxon>
        <taxon>Hyphomicrobiaceae</taxon>
        <taxon>Hyphomicrobium</taxon>
    </lineage>
</organism>
<accession>V5SIB2</accession>
<feature type="transmembrane region" description="Helical" evidence="9">
    <location>
        <begin position="142"/>
        <end position="163"/>
    </location>
</feature>
<dbReference type="Pfam" id="PF00005">
    <property type="entry name" value="ABC_tran"/>
    <property type="match status" value="1"/>
</dbReference>
<dbReference type="SUPFAM" id="SSF90123">
    <property type="entry name" value="ABC transporter transmembrane region"/>
    <property type="match status" value="1"/>
</dbReference>
<dbReference type="PROSITE" id="PS50929">
    <property type="entry name" value="ABC_TM1F"/>
    <property type="match status" value="1"/>
</dbReference>
<dbReference type="Proteomes" id="UP000018542">
    <property type="component" value="Chromosome"/>
</dbReference>
<dbReference type="GO" id="GO:0005524">
    <property type="term" value="F:ATP binding"/>
    <property type="evidence" value="ECO:0007669"/>
    <property type="project" value="UniProtKB-KW"/>
</dbReference>
<evidence type="ECO:0000256" key="6">
    <source>
        <dbReference type="ARBA" id="ARBA00022840"/>
    </source>
</evidence>
<dbReference type="GO" id="GO:0005886">
    <property type="term" value="C:plasma membrane"/>
    <property type="evidence" value="ECO:0007669"/>
    <property type="project" value="UniProtKB-SubCell"/>
</dbReference>
<proteinExistence type="inferred from homology"/>
<feature type="transmembrane region" description="Helical" evidence="9">
    <location>
        <begin position="271"/>
        <end position="292"/>
    </location>
</feature>
<dbReference type="Gene3D" id="1.20.1560.10">
    <property type="entry name" value="ABC transporter type 1, transmembrane domain"/>
    <property type="match status" value="1"/>
</dbReference>
<evidence type="ECO:0000259" key="10">
    <source>
        <dbReference type="PROSITE" id="PS50893"/>
    </source>
</evidence>
<feature type="transmembrane region" description="Helical" evidence="9">
    <location>
        <begin position="25"/>
        <end position="52"/>
    </location>
</feature>
<dbReference type="InterPro" id="IPR003593">
    <property type="entry name" value="AAA+_ATPase"/>
</dbReference>
<dbReference type="InterPro" id="IPR027417">
    <property type="entry name" value="P-loop_NTPase"/>
</dbReference>
<feature type="domain" description="ABC transporter" evidence="10">
    <location>
        <begin position="341"/>
        <end position="574"/>
    </location>
</feature>
<keyword evidence="8 9" id="KW-0472">Membrane</keyword>
<dbReference type="OrthoDB" id="9806127at2"/>
<dbReference type="PROSITE" id="PS00211">
    <property type="entry name" value="ABC_TRANSPORTER_1"/>
    <property type="match status" value="1"/>
</dbReference>
<gene>
    <name evidence="12" type="ORF">W911_16805</name>
</gene>
<evidence type="ECO:0000313" key="13">
    <source>
        <dbReference type="Proteomes" id="UP000018542"/>
    </source>
</evidence>
<evidence type="ECO:0000259" key="11">
    <source>
        <dbReference type="PROSITE" id="PS50929"/>
    </source>
</evidence>
<dbReference type="EMBL" id="CP006912">
    <property type="protein sequence ID" value="AHB49684.1"/>
    <property type="molecule type" value="Genomic_DNA"/>
</dbReference>
<reference evidence="12 13" key="1">
    <citation type="journal article" date="2014" name="Genome Announc.">
        <title>Complete Genome Sequence of Hyphomicrobium nitrativorans Strain NL23, a Denitrifying Bacterium Isolated from Biofilm of a Methanol-Fed Denitrification System Treating Seawater at the Montreal Biodome.</title>
        <authorList>
            <person name="Martineau C."/>
            <person name="Villeneuve C."/>
            <person name="Mauffrey F."/>
            <person name="Villemur R."/>
        </authorList>
    </citation>
    <scope>NUCLEOTIDE SEQUENCE [LARGE SCALE GENOMIC DNA]</scope>
    <source>
        <strain evidence="12">NL23</strain>
    </source>
</reference>